<dbReference type="RefSeq" id="WP_124908426.1">
    <property type="nucleotide sequence ID" value="NZ_RQJP01000004.1"/>
</dbReference>
<dbReference type="OrthoDB" id="963223at2"/>
<dbReference type="AlphaFoldDB" id="A0A3P1CGI7"/>
<comment type="caution">
    <text evidence="1">The sequence shown here is derived from an EMBL/GenBank/DDBJ whole genome shotgun (WGS) entry which is preliminary data.</text>
</comment>
<sequence length="106" mass="12510">MDQTLTVEQFFKLLHDPINDGFSIRYRRKEDGATGERHGCKKSRKNTGVKATNGTAAKAGLRYDLLEKGIVLLEDEKGNFFSLRNRLLMAYRFRDQREWYRIKHSW</sequence>
<organism evidence="1 2">
    <name type="scientific">Larkinella knui</name>
    <dbReference type="NCBI Taxonomy" id="2025310"/>
    <lineage>
        <taxon>Bacteria</taxon>
        <taxon>Pseudomonadati</taxon>
        <taxon>Bacteroidota</taxon>
        <taxon>Cytophagia</taxon>
        <taxon>Cytophagales</taxon>
        <taxon>Spirosomataceae</taxon>
        <taxon>Larkinella</taxon>
    </lineage>
</organism>
<name>A0A3P1CGI7_9BACT</name>
<dbReference type="EMBL" id="RQJP01000004">
    <property type="protein sequence ID" value="RRB12473.1"/>
    <property type="molecule type" value="Genomic_DNA"/>
</dbReference>
<protein>
    <submittedName>
        <fullName evidence="1">Uncharacterized protein</fullName>
    </submittedName>
</protein>
<keyword evidence="2" id="KW-1185">Reference proteome</keyword>
<reference evidence="1 2" key="1">
    <citation type="submission" date="2018-11" db="EMBL/GenBank/DDBJ databases">
        <authorList>
            <person name="Zhou Z."/>
            <person name="Wang G."/>
        </authorList>
    </citation>
    <scope>NUCLEOTIDE SEQUENCE [LARGE SCALE GENOMIC DNA]</scope>
    <source>
        <strain evidence="1 2">KCTC42998</strain>
    </source>
</reference>
<proteinExistence type="predicted"/>
<accession>A0A3P1CGI7</accession>
<gene>
    <name evidence="1" type="ORF">EHT87_19940</name>
</gene>
<evidence type="ECO:0000313" key="1">
    <source>
        <dbReference type="EMBL" id="RRB12473.1"/>
    </source>
</evidence>
<dbReference type="Proteomes" id="UP000274271">
    <property type="component" value="Unassembled WGS sequence"/>
</dbReference>
<evidence type="ECO:0000313" key="2">
    <source>
        <dbReference type="Proteomes" id="UP000274271"/>
    </source>
</evidence>